<feature type="compositionally biased region" description="Gly residues" evidence="1">
    <location>
        <begin position="34"/>
        <end position="49"/>
    </location>
</feature>
<evidence type="ECO:0000313" key="2">
    <source>
        <dbReference type="EMBL" id="TKC36126.1"/>
    </source>
</evidence>
<feature type="compositionally biased region" description="Basic residues" evidence="1">
    <location>
        <begin position="163"/>
        <end position="173"/>
    </location>
</feature>
<organism evidence="2 3">
    <name type="scientific">Monodon monoceros</name>
    <name type="common">Narwhal</name>
    <name type="synonym">Ceratodon monodon</name>
    <dbReference type="NCBI Taxonomy" id="40151"/>
    <lineage>
        <taxon>Eukaryota</taxon>
        <taxon>Metazoa</taxon>
        <taxon>Chordata</taxon>
        <taxon>Craniata</taxon>
        <taxon>Vertebrata</taxon>
        <taxon>Euteleostomi</taxon>
        <taxon>Mammalia</taxon>
        <taxon>Eutheria</taxon>
        <taxon>Laurasiatheria</taxon>
        <taxon>Artiodactyla</taxon>
        <taxon>Whippomorpha</taxon>
        <taxon>Cetacea</taxon>
        <taxon>Odontoceti</taxon>
        <taxon>Monodontidae</taxon>
        <taxon>Monodon</taxon>
    </lineage>
</organism>
<proteinExistence type="predicted"/>
<evidence type="ECO:0000256" key="1">
    <source>
        <dbReference type="SAM" id="MobiDB-lite"/>
    </source>
</evidence>
<sequence length="282" mass="29087">VGGVRGLPLEAQLSRPLGLTASPAARPSRQGPAAGPGRGTEVSGTGGWRMAGDLPAQGRRDPANFLALGAPPHFLHVAHRDVAPEASGPDARAAGPKPLGATIELARPRSPSNATLVPRPPADLKTLPLFRWRLRLTASSAASPSRQGLVARPGRGNGGLGKPFRRLAPRPKSRMSLTGTDVAPEASGPGARGPLSMPTACPRGARRSPAAARAGPPARQHLARSHWQPPLSRHGPLAPARPPLPPRHPPSSGPRPWAAFWPPDRPGQRGAPPPSRAVVGGA</sequence>
<feature type="region of interest" description="Disordered" evidence="1">
    <location>
        <begin position="1"/>
        <end position="67"/>
    </location>
</feature>
<name>A0A4U1EK63_MONMO</name>
<reference evidence="3" key="1">
    <citation type="journal article" date="2019" name="IScience">
        <title>Narwhal Genome Reveals Long-Term Low Genetic Diversity despite Current Large Abundance Size.</title>
        <authorList>
            <person name="Westbury M.V."/>
            <person name="Petersen B."/>
            <person name="Garde E."/>
            <person name="Heide-Jorgensen M.P."/>
            <person name="Lorenzen E.D."/>
        </authorList>
    </citation>
    <scope>NUCLEOTIDE SEQUENCE [LARGE SCALE GENOMIC DNA]</scope>
</reference>
<dbReference type="Proteomes" id="UP000308365">
    <property type="component" value="Unassembled WGS sequence"/>
</dbReference>
<accession>A0A4U1EK63</accession>
<feature type="compositionally biased region" description="Low complexity" evidence="1">
    <location>
        <begin position="207"/>
        <end position="219"/>
    </location>
</feature>
<dbReference type="AlphaFoldDB" id="A0A4U1EK63"/>
<evidence type="ECO:0000313" key="3">
    <source>
        <dbReference type="Proteomes" id="UP000308365"/>
    </source>
</evidence>
<dbReference type="EMBL" id="RWIC01001365">
    <property type="protein sequence ID" value="TKC36126.1"/>
    <property type="molecule type" value="Genomic_DNA"/>
</dbReference>
<gene>
    <name evidence="2" type="ORF">EI555_015149</name>
</gene>
<feature type="non-terminal residue" evidence="2">
    <location>
        <position position="1"/>
    </location>
</feature>
<feature type="region of interest" description="Disordered" evidence="1">
    <location>
        <begin position="142"/>
        <end position="282"/>
    </location>
</feature>
<protein>
    <submittedName>
        <fullName evidence="2">Uncharacterized protein</fullName>
    </submittedName>
</protein>
<feature type="compositionally biased region" description="Pro residues" evidence="1">
    <location>
        <begin position="239"/>
        <end position="253"/>
    </location>
</feature>
<comment type="caution">
    <text evidence="2">The sequence shown here is derived from an EMBL/GenBank/DDBJ whole genome shotgun (WGS) entry which is preliminary data.</text>
</comment>